<comment type="catalytic activity">
    <reaction evidence="2 4">
        <text>L-methionyl-[protein] + [thioredoxin]-disulfide + H2O = L-methionyl-(S)-S-oxide-[protein] + [thioredoxin]-dithiol</text>
        <dbReference type="Rhea" id="RHEA:14217"/>
        <dbReference type="Rhea" id="RHEA-COMP:10698"/>
        <dbReference type="Rhea" id="RHEA-COMP:10700"/>
        <dbReference type="Rhea" id="RHEA-COMP:12313"/>
        <dbReference type="Rhea" id="RHEA-COMP:12315"/>
        <dbReference type="ChEBI" id="CHEBI:15377"/>
        <dbReference type="ChEBI" id="CHEBI:16044"/>
        <dbReference type="ChEBI" id="CHEBI:29950"/>
        <dbReference type="ChEBI" id="CHEBI:44120"/>
        <dbReference type="ChEBI" id="CHEBI:50058"/>
        <dbReference type="EC" id="1.8.4.11"/>
    </reaction>
</comment>
<dbReference type="GO" id="GO:0008113">
    <property type="term" value="F:peptide-methionine (S)-S-oxide reductase activity"/>
    <property type="evidence" value="ECO:0007669"/>
    <property type="project" value="UniProtKB-EC"/>
</dbReference>
<dbReference type="Gene3D" id="3.30.1060.10">
    <property type="entry name" value="Peptide methionine sulphoxide reductase MsrA"/>
    <property type="match status" value="1"/>
</dbReference>
<comment type="caution">
    <text evidence="6">The sequence shown here is derived from an EMBL/GenBank/DDBJ whole genome shotgun (WGS) entry which is preliminary data.</text>
</comment>
<dbReference type="EMBL" id="JBGMEH010000007">
    <property type="protein sequence ID" value="MFO3716546.1"/>
    <property type="molecule type" value="Genomic_DNA"/>
</dbReference>
<dbReference type="SUPFAM" id="SSF55068">
    <property type="entry name" value="Peptide methionine sulfoxide reductase"/>
    <property type="match status" value="1"/>
</dbReference>
<keyword evidence="7" id="KW-1185">Reference proteome</keyword>
<protein>
    <recommendedName>
        <fullName evidence="4">Peptide methionine sulfoxide reductase MsrA</fullName>
        <shortName evidence="4">Protein-methionine-S-oxide reductase</shortName>
        <ecNumber evidence="4">1.8.4.11</ecNumber>
    </recommendedName>
    <alternativeName>
        <fullName evidence="4">Peptide-methionine (S)-S-oxide reductase</fullName>
        <shortName evidence="4">Peptide Met(O) reductase</shortName>
    </alternativeName>
</protein>
<dbReference type="InterPro" id="IPR050162">
    <property type="entry name" value="MsrA_MetSO_reductase"/>
</dbReference>
<evidence type="ECO:0000313" key="7">
    <source>
        <dbReference type="Proteomes" id="UP001638015"/>
    </source>
</evidence>
<evidence type="ECO:0000256" key="2">
    <source>
        <dbReference type="ARBA" id="ARBA00047806"/>
    </source>
</evidence>
<evidence type="ECO:0000259" key="5">
    <source>
        <dbReference type="Pfam" id="PF01625"/>
    </source>
</evidence>
<gene>
    <name evidence="4 6" type="primary">msrA</name>
    <name evidence="6" type="ORF">ACCQ40_07125</name>
</gene>
<keyword evidence="1 4" id="KW-0560">Oxidoreductase</keyword>
<dbReference type="NCBIfam" id="TIGR00401">
    <property type="entry name" value="msrA"/>
    <property type="match status" value="1"/>
</dbReference>
<name>A0ABW9MXM0_9FIRM</name>
<sequence length="161" mass="18776">MIKEIYLAGGCFWGVEAYFKEIEGVVDTEVGYANGKTEQTTYEEVPVTDHAETVHIKYDDEVISLEKLLEYLYYIIDPFSVDKQGNDRGRQYRTGIYSINVEDLEKAREFLDKKQANEDNEIKVEVEELKNFIVAEDYHQDYLEKNPTGYCHINLNDRPSL</sequence>
<dbReference type="EC" id="1.8.4.11" evidence="4"/>
<feature type="domain" description="Peptide methionine sulphoxide reductase MsrA" evidence="5">
    <location>
        <begin position="4"/>
        <end position="152"/>
    </location>
</feature>
<organism evidence="6 7">
    <name type="scientific">Anaerococcus cruorum</name>
    <dbReference type="NCBI Taxonomy" id="3115617"/>
    <lineage>
        <taxon>Bacteria</taxon>
        <taxon>Bacillati</taxon>
        <taxon>Bacillota</taxon>
        <taxon>Tissierellia</taxon>
        <taxon>Tissierellales</taxon>
        <taxon>Peptoniphilaceae</taxon>
        <taxon>Anaerococcus</taxon>
    </lineage>
</organism>
<dbReference type="Proteomes" id="UP001638015">
    <property type="component" value="Unassembled WGS sequence"/>
</dbReference>
<dbReference type="InterPro" id="IPR036509">
    <property type="entry name" value="Met_Sox_Rdtase_MsrA_sf"/>
</dbReference>
<evidence type="ECO:0000313" key="6">
    <source>
        <dbReference type="EMBL" id="MFO3716546.1"/>
    </source>
</evidence>
<evidence type="ECO:0000256" key="1">
    <source>
        <dbReference type="ARBA" id="ARBA00023002"/>
    </source>
</evidence>
<accession>A0ABW9MXM0</accession>
<evidence type="ECO:0000256" key="4">
    <source>
        <dbReference type="HAMAP-Rule" id="MF_01401"/>
    </source>
</evidence>
<reference evidence="6 7" key="1">
    <citation type="journal article" date="2025" name="Anaerobe">
        <title>Description of Anaerococcus kampingiae sp. nov., Anaerococcus groningensis sp. nov., Anaerococcus martiniensis sp. nov., and Anaerococcus cruorum sp. nov., isolated from human clinical specimens.</title>
        <authorList>
            <person name="Boiten K.E."/>
            <person name="Meijer J."/>
            <person name="van Wezel E.M."/>
            <person name="Veloo A.C.M."/>
        </authorList>
    </citation>
    <scope>NUCLEOTIDE SEQUENCE [LARGE SCALE GENOMIC DNA]</scope>
    <source>
        <strain evidence="6 7">ENR1039</strain>
    </source>
</reference>
<dbReference type="RefSeq" id="WP_410033191.1">
    <property type="nucleotide sequence ID" value="NZ_JBGMEH010000007.1"/>
</dbReference>
<dbReference type="InterPro" id="IPR002569">
    <property type="entry name" value="Met_Sox_Rdtase_MsrA_dom"/>
</dbReference>
<dbReference type="PANTHER" id="PTHR42799:SF2">
    <property type="entry name" value="MITOCHONDRIAL PEPTIDE METHIONINE SULFOXIDE REDUCTASE"/>
    <property type="match status" value="1"/>
</dbReference>
<feature type="active site" evidence="4">
    <location>
        <position position="11"/>
    </location>
</feature>
<comment type="catalytic activity">
    <reaction evidence="3 4">
        <text>[thioredoxin]-disulfide + L-methionine + H2O = L-methionine (S)-S-oxide + [thioredoxin]-dithiol</text>
        <dbReference type="Rhea" id="RHEA:19993"/>
        <dbReference type="Rhea" id="RHEA-COMP:10698"/>
        <dbReference type="Rhea" id="RHEA-COMP:10700"/>
        <dbReference type="ChEBI" id="CHEBI:15377"/>
        <dbReference type="ChEBI" id="CHEBI:29950"/>
        <dbReference type="ChEBI" id="CHEBI:50058"/>
        <dbReference type="ChEBI" id="CHEBI:57844"/>
        <dbReference type="ChEBI" id="CHEBI:58772"/>
        <dbReference type="EC" id="1.8.4.11"/>
    </reaction>
</comment>
<dbReference type="PANTHER" id="PTHR42799">
    <property type="entry name" value="MITOCHONDRIAL PEPTIDE METHIONINE SULFOXIDE REDUCTASE"/>
    <property type="match status" value="1"/>
</dbReference>
<dbReference type="Pfam" id="PF01625">
    <property type="entry name" value="PMSR"/>
    <property type="match status" value="1"/>
</dbReference>
<evidence type="ECO:0000256" key="3">
    <source>
        <dbReference type="ARBA" id="ARBA00048782"/>
    </source>
</evidence>
<comment type="function">
    <text evidence="4">Has an important function as a repair enzyme for proteins that have been inactivated by oxidation. Catalyzes the reversible oxidation-reduction of methionine sulfoxide in proteins to methionine.</text>
</comment>
<proteinExistence type="inferred from homology"/>
<comment type="similarity">
    <text evidence="4">Belongs to the MsrA Met sulfoxide reductase family.</text>
</comment>
<dbReference type="HAMAP" id="MF_01401">
    <property type="entry name" value="MsrA"/>
    <property type="match status" value="1"/>
</dbReference>